<feature type="non-terminal residue" evidence="2">
    <location>
        <position position="1"/>
    </location>
</feature>
<reference evidence="2 3" key="1">
    <citation type="submission" date="2021-06" db="EMBL/GenBank/DDBJ databases">
        <authorList>
            <person name="Palmer J.M."/>
        </authorList>
    </citation>
    <scope>NUCLEOTIDE SEQUENCE [LARGE SCALE GENOMIC DNA]</scope>
    <source>
        <strain evidence="2 3">MEX-2019</strain>
        <tissue evidence="2">Muscle</tissue>
    </source>
</reference>
<name>A0AAV9R978_9TELE</name>
<feature type="compositionally biased region" description="Polar residues" evidence="1">
    <location>
        <begin position="118"/>
        <end position="133"/>
    </location>
</feature>
<evidence type="ECO:0000313" key="3">
    <source>
        <dbReference type="Proteomes" id="UP001311232"/>
    </source>
</evidence>
<sequence>YCPSLTTESWIFPPVGNPTSGCGVFSIDPPVQSSPGPHPAKEPILIPPPYTDSVNVVTAPLDHRVLDLTPCRQSTSGCGVFSTDPSVQRLPGPHPTKEPILIPPSYTDSVKLADKSSAHSSHPTPTLHLSSVSERAGGASKKEHDPPTGPTDTAPLHRIYTVVLAPTVEHTVRKLVNCPWIFEIS</sequence>
<gene>
    <name evidence="2" type="ORF">CRENBAI_011696</name>
</gene>
<dbReference type="Proteomes" id="UP001311232">
    <property type="component" value="Unassembled WGS sequence"/>
</dbReference>
<proteinExistence type="predicted"/>
<feature type="region of interest" description="Disordered" evidence="1">
    <location>
        <begin position="82"/>
        <end position="154"/>
    </location>
</feature>
<organism evidence="2 3">
    <name type="scientific">Crenichthys baileyi</name>
    <name type="common">White River springfish</name>
    <dbReference type="NCBI Taxonomy" id="28760"/>
    <lineage>
        <taxon>Eukaryota</taxon>
        <taxon>Metazoa</taxon>
        <taxon>Chordata</taxon>
        <taxon>Craniata</taxon>
        <taxon>Vertebrata</taxon>
        <taxon>Euteleostomi</taxon>
        <taxon>Actinopterygii</taxon>
        <taxon>Neopterygii</taxon>
        <taxon>Teleostei</taxon>
        <taxon>Neoteleostei</taxon>
        <taxon>Acanthomorphata</taxon>
        <taxon>Ovalentaria</taxon>
        <taxon>Atherinomorphae</taxon>
        <taxon>Cyprinodontiformes</taxon>
        <taxon>Goodeidae</taxon>
        <taxon>Crenichthys</taxon>
    </lineage>
</organism>
<protein>
    <submittedName>
        <fullName evidence="2">Uncharacterized protein</fullName>
    </submittedName>
</protein>
<dbReference type="EMBL" id="JAHHUM010002240">
    <property type="protein sequence ID" value="KAK5605487.1"/>
    <property type="molecule type" value="Genomic_DNA"/>
</dbReference>
<dbReference type="AlphaFoldDB" id="A0AAV9R978"/>
<comment type="caution">
    <text evidence="2">The sequence shown here is derived from an EMBL/GenBank/DDBJ whole genome shotgun (WGS) entry which is preliminary data.</text>
</comment>
<accession>A0AAV9R978</accession>
<keyword evidence="3" id="KW-1185">Reference proteome</keyword>
<evidence type="ECO:0000313" key="2">
    <source>
        <dbReference type="EMBL" id="KAK5605487.1"/>
    </source>
</evidence>
<evidence type="ECO:0000256" key="1">
    <source>
        <dbReference type="SAM" id="MobiDB-lite"/>
    </source>
</evidence>